<dbReference type="EMBL" id="FNTB01000001">
    <property type="protein sequence ID" value="SEC31317.1"/>
    <property type="molecule type" value="Genomic_DNA"/>
</dbReference>
<sequence length="268" mass="31628">MDKRRKNYFGCLANEGLQELTSEQRLKLFKKKKLYISSSVVAIPFNKTINLNDKSNFKTRLDPCPPLVEAYYAFILQRYQEHINNVFINFFHQFNNHTIGLKKKEAKIIARLLFMNIINNRNAPRFDFVHLLENPDGIPKLENTPKIELYYTKREAMKLNAIKNYPEELNEYLTGNANYFNEKLIDKVTIIKEIIQFEGELKIILALNKQYTFEKYSTPPPSIGNQSETKSSKKTLKDPIFKNKIPTEQEMDDYLMKYVFSEKKMNKN</sequence>
<accession>A0A1H4RHD6</accession>
<reference evidence="2 3" key="1">
    <citation type="submission" date="2016-10" db="EMBL/GenBank/DDBJ databases">
        <authorList>
            <person name="de Groot N.N."/>
        </authorList>
    </citation>
    <scope>NUCLEOTIDE SEQUENCE [LARGE SCALE GENOMIC DNA]</scope>
    <source>
        <strain evidence="2 3">MAR_2009_71</strain>
    </source>
</reference>
<organism evidence="2 3">
    <name type="scientific">Maribacter dokdonensis</name>
    <dbReference type="NCBI Taxonomy" id="320912"/>
    <lineage>
        <taxon>Bacteria</taxon>
        <taxon>Pseudomonadati</taxon>
        <taxon>Bacteroidota</taxon>
        <taxon>Flavobacteriia</taxon>
        <taxon>Flavobacteriales</taxon>
        <taxon>Flavobacteriaceae</taxon>
        <taxon>Maribacter</taxon>
    </lineage>
</organism>
<dbReference type="OrthoDB" id="1179863at2"/>
<dbReference type="AlphaFoldDB" id="A0A1H4RHD6"/>
<feature type="compositionally biased region" description="Basic and acidic residues" evidence="1">
    <location>
        <begin position="235"/>
        <end position="244"/>
    </location>
</feature>
<evidence type="ECO:0000256" key="1">
    <source>
        <dbReference type="SAM" id="MobiDB-lite"/>
    </source>
</evidence>
<proteinExistence type="predicted"/>
<protein>
    <submittedName>
        <fullName evidence="2">Uncharacterized protein</fullName>
    </submittedName>
</protein>
<gene>
    <name evidence="2" type="ORF">SAMN05192540_2867</name>
</gene>
<evidence type="ECO:0000313" key="2">
    <source>
        <dbReference type="EMBL" id="SEC31317.1"/>
    </source>
</evidence>
<feature type="region of interest" description="Disordered" evidence="1">
    <location>
        <begin position="217"/>
        <end position="244"/>
    </location>
</feature>
<dbReference type="Proteomes" id="UP000183038">
    <property type="component" value="Unassembled WGS sequence"/>
</dbReference>
<evidence type="ECO:0000313" key="3">
    <source>
        <dbReference type="Proteomes" id="UP000183038"/>
    </source>
</evidence>
<dbReference type="RefSeq" id="WP_074673621.1">
    <property type="nucleotide sequence ID" value="NZ_FNTB01000001.1"/>
</dbReference>
<name>A0A1H4RHD6_9FLAO</name>